<evidence type="ECO:0000256" key="9">
    <source>
        <dbReference type="ARBA" id="ARBA00031306"/>
    </source>
</evidence>
<dbReference type="Proteomes" id="UP000645462">
    <property type="component" value="Unassembled WGS sequence"/>
</dbReference>
<keyword evidence="8" id="KW-0460">Magnesium</keyword>
<evidence type="ECO:0000256" key="5">
    <source>
        <dbReference type="ARBA" id="ARBA00022679"/>
    </source>
</evidence>
<dbReference type="InterPro" id="IPR024932">
    <property type="entry name" value="ApbE"/>
</dbReference>
<comment type="cofactor">
    <cofactor evidence="1">
        <name>Mg(2+)</name>
        <dbReference type="ChEBI" id="CHEBI:18420"/>
    </cofactor>
</comment>
<keyword evidence="7" id="KW-0274">FAD</keyword>
<dbReference type="Gene3D" id="3.10.520.10">
    <property type="entry name" value="ApbE-like domains"/>
    <property type="match status" value="1"/>
</dbReference>
<dbReference type="PANTHER" id="PTHR30040:SF2">
    <property type="entry name" value="FAD:PROTEIN FMN TRANSFERASE"/>
    <property type="match status" value="1"/>
</dbReference>
<keyword evidence="13" id="KW-1185">Reference proteome</keyword>
<dbReference type="EC" id="2.7.1.180" evidence="2"/>
<sequence length="290" mass="31911">MNRRRFLTLSAAFACAPAFARADTWSGQALGADVTVTLYGPRELTEPALLDVPKVLDKVEQTFSLFRDTSDLSLLNRTGRLRTPNALMLNLMAQVEIAHRLSNGLFDPTIQPLWRALALERDPEPARRAMGWHRLRWSNRMIELQKDQALTFNGIAQGFATDAMREMLVRHGATQALLNIGEQVAIGGPFTLGFEDPTLGHLGSRQLRDMAIATSSPAAMVLGNQTHILGPRGEMPIWSTVSIEAQSATMADALSTAAVFMDRDALEQLKNAAHLHRITVVDAYGNIRSI</sequence>
<evidence type="ECO:0000256" key="7">
    <source>
        <dbReference type="ARBA" id="ARBA00022827"/>
    </source>
</evidence>
<comment type="caution">
    <text evidence="12">The sequence shown here is derived from an EMBL/GenBank/DDBJ whole genome shotgun (WGS) entry which is preliminary data.</text>
</comment>
<name>A0ABQ1KYC8_9RHOB</name>
<protein>
    <recommendedName>
        <fullName evidence="3">FAD:protein FMN transferase</fullName>
        <ecNumber evidence="2">2.7.1.180</ecNumber>
    </recommendedName>
    <alternativeName>
        <fullName evidence="9">Flavin transferase</fullName>
    </alternativeName>
</protein>
<comment type="catalytic activity">
    <reaction evidence="10">
        <text>L-threonyl-[protein] + FAD = FMN-L-threonyl-[protein] + AMP + H(+)</text>
        <dbReference type="Rhea" id="RHEA:36847"/>
        <dbReference type="Rhea" id="RHEA-COMP:11060"/>
        <dbReference type="Rhea" id="RHEA-COMP:11061"/>
        <dbReference type="ChEBI" id="CHEBI:15378"/>
        <dbReference type="ChEBI" id="CHEBI:30013"/>
        <dbReference type="ChEBI" id="CHEBI:57692"/>
        <dbReference type="ChEBI" id="CHEBI:74257"/>
        <dbReference type="ChEBI" id="CHEBI:456215"/>
        <dbReference type="EC" id="2.7.1.180"/>
    </reaction>
</comment>
<organism evidence="12 13">
    <name type="scientific">Marivita lacus</name>
    <dbReference type="NCBI Taxonomy" id="1323742"/>
    <lineage>
        <taxon>Bacteria</taxon>
        <taxon>Pseudomonadati</taxon>
        <taxon>Pseudomonadota</taxon>
        <taxon>Alphaproteobacteria</taxon>
        <taxon>Rhodobacterales</taxon>
        <taxon>Roseobacteraceae</taxon>
        <taxon>Marivita</taxon>
    </lineage>
</organism>
<keyword evidence="6" id="KW-0479">Metal-binding</keyword>
<dbReference type="GO" id="GO:0016740">
    <property type="term" value="F:transferase activity"/>
    <property type="evidence" value="ECO:0007669"/>
    <property type="project" value="UniProtKB-KW"/>
</dbReference>
<evidence type="ECO:0000313" key="13">
    <source>
        <dbReference type="Proteomes" id="UP000645462"/>
    </source>
</evidence>
<feature type="signal peptide" evidence="11">
    <location>
        <begin position="1"/>
        <end position="22"/>
    </location>
</feature>
<gene>
    <name evidence="12" type="primary">nosX</name>
    <name evidence="12" type="ORF">GCM10011363_29460</name>
</gene>
<dbReference type="InterPro" id="IPR003374">
    <property type="entry name" value="ApbE-like_sf"/>
</dbReference>
<evidence type="ECO:0000256" key="4">
    <source>
        <dbReference type="ARBA" id="ARBA00022630"/>
    </source>
</evidence>
<keyword evidence="5 12" id="KW-0808">Transferase</keyword>
<dbReference type="EMBL" id="BMFC01000008">
    <property type="protein sequence ID" value="GGC10957.1"/>
    <property type="molecule type" value="Genomic_DNA"/>
</dbReference>
<evidence type="ECO:0000256" key="11">
    <source>
        <dbReference type="SAM" id="SignalP"/>
    </source>
</evidence>
<evidence type="ECO:0000256" key="2">
    <source>
        <dbReference type="ARBA" id="ARBA00011955"/>
    </source>
</evidence>
<dbReference type="SUPFAM" id="SSF143631">
    <property type="entry name" value="ApbE-like"/>
    <property type="match status" value="1"/>
</dbReference>
<accession>A0ABQ1KYC8</accession>
<keyword evidence="11" id="KW-0732">Signal</keyword>
<evidence type="ECO:0000313" key="12">
    <source>
        <dbReference type="EMBL" id="GGC10957.1"/>
    </source>
</evidence>
<evidence type="ECO:0000256" key="1">
    <source>
        <dbReference type="ARBA" id="ARBA00001946"/>
    </source>
</evidence>
<reference evidence="13" key="1">
    <citation type="journal article" date="2019" name="Int. J. Syst. Evol. Microbiol.">
        <title>The Global Catalogue of Microorganisms (GCM) 10K type strain sequencing project: providing services to taxonomists for standard genome sequencing and annotation.</title>
        <authorList>
            <consortium name="The Broad Institute Genomics Platform"/>
            <consortium name="The Broad Institute Genome Sequencing Center for Infectious Disease"/>
            <person name="Wu L."/>
            <person name="Ma J."/>
        </authorList>
    </citation>
    <scope>NUCLEOTIDE SEQUENCE [LARGE SCALE GENOMIC DNA]</scope>
    <source>
        <strain evidence="13">CGMCC 1.12478</strain>
    </source>
</reference>
<dbReference type="Pfam" id="PF02424">
    <property type="entry name" value="ApbE"/>
    <property type="match status" value="1"/>
</dbReference>
<dbReference type="RefSeq" id="WP_188482815.1">
    <property type="nucleotide sequence ID" value="NZ_BMFC01000008.1"/>
</dbReference>
<dbReference type="PANTHER" id="PTHR30040">
    <property type="entry name" value="THIAMINE BIOSYNTHESIS LIPOPROTEIN APBE"/>
    <property type="match status" value="1"/>
</dbReference>
<feature type="chain" id="PRO_5046931465" description="FAD:protein FMN transferase" evidence="11">
    <location>
        <begin position="23"/>
        <end position="290"/>
    </location>
</feature>
<evidence type="ECO:0000256" key="3">
    <source>
        <dbReference type="ARBA" id="ARBA00016337"/>
    </source>
</evidence>
<evidence type="ECO:0000256" key="10">
    <source>
        <dbReference type="ARBA" id="ARBA00048540"/>
    </source>
</evidence>
<keyword evidence="4" id="KW-0285">Flavoprotein</keyword>
<evidence type="ECO:0000256" key="6">
    <source>
        <dbReference type="ARBA" id="ARBA00022723"/>
    </source>
</evidence>
<evidence type="ECO:0000256" key="8">
    <source>
        <dbReference type="ARBA" id="ARBA00022842"/>
    </source>
</evidence>
<proteinExistence type="predicted"/>